<dbReference type="InterPro" id="IPR001969">
    <property type="entry name" value="Aspartic_peptidase_AS"/>
</dbReference>
<protein>
    <submittedName>
        <fullName evidence="8">Cathepsin-d</fullName>
    </submittedName>
</protein>
<dbReference type="EMBL" id="BLXT01007705">
    <property type="protein sequence ID" value="GFO41557.1"/>
    <property type="molecule type" value="Genomic_DNA"/>
</dbReference>
<feature type="active site" evidence="3">
    <location>
        <position position="83"/>
    </location>
</feature>
<feature type="active site" evidence="3">
    <location>
        <position position="270"/>
    </location>
</feature>
<evidence type="ECO:0000256" key="6">
    <source>
        <dbReference type="SAM" id="SignalP"/>
    </source>
</evidence>
<keyword evidence="5" id="KW-0378">Hydrolase</keyword>
<dbReference type="Pfam" id="PF00026">
    <property type="entry name" value="Asp"/>
    <property type="match status" value="1"/>
</dbReference>
<keyword evidence="5" id="KW-0064">Aspartyl protease</keyword>
<evidence type="ECO:0000256" key="1">
    <source>
        <dbReference type="ARBA" id="ARBA00007447"/>
    </source>
</evidence>
<dbReference type="PROSITE" id="PS00141">
    <property type="entry name" value="ASP_PROTEASE"/>
    <property type="match status" value="1"/>
</dbReference>
<accession>A0AAV4DC13</accession>
<dbReference type="InterPro" id="IPR021109">
    <property type="entry name" value="Peptidase_aspartic_dom_sf"/>
</dbReference>
<feature type="chain" id="PRO_5043607334" evidence="6">
    <location>
        <begin position="20"/>
        <end position="388"/>
    </location>
</feature>
<evidence type="ECO:0000256" key="3">
    <source>
        <dbReference type="PIRSR" id="PIRSR601461-1"/>
    </source>
</evidence>
<evidence type="ECO:0000256" key="5">
    <source>
        <dbReference type="RuleBase" id="RU000454"/>
    </source>
</evidence>
<keyword evidence="9" id="KW-1185">Reference proteome</keyword>
<gene>
    <name evidence="8" type="ORF">PoB_006806200</name>
</gene>
<keyword evidence="5" id="KW-0645">Protease</keyword>
<evidence type="ECO:0000259" key="7">
    <source>
        <dbReference type="PROSITE" id="PS51767"/>
    </source>
</evidence>
<evidence type="ECO:0000313" key="8">
    <source>
        <dbReference type="EMBL" id="GFO41557.1"/>
    </source>
</evidence>
<keyword evidence="2 4" id="KW-1015">Disulfide bond</keyword>
<comment type="similarity">
    <text evidence="1 5">Belongs to the peptidase A1 family.</text>
</comment>
<dbReference type="PRINTS" id="PR00792">
    <property type="entry name" value="PEPSIN"/>
</dbReference>
<feature type="signal peptide" evidence="6">
    <location>
        <begin position="1"/>
        <end position="19"/>
    </location>
</feature>
<comment type="caution">
    <text evidence="8">The sequence shown here is derived from an EMBL/GenBank/DDBJ whole genome shotgun (WGS) entry which is preliminary data.</text>
</comment>
<dbReference type="SUPFAM" id="SSF50630">
    <property type="entry name" value="Acid proteases"/>
    <property type="match status" value="1"/>
</dbReference>
<dbReference type="PANTHER" id="PTHR47966">
    <property type="entry name" value="BETA-SITE APP-CLEAVING ENZYME, ISOFORM A-RELATED"/>
    <property type="match status" value="1"/>
</dbReference>
<dbReference type="Proteomes" id="UP000735302">
    <property type="component" value="Unassembled WGS sequence"/>
</dbReference>
<dbReference type="FunFam" id="2.40.70.10:FF:000044">
    <property type="entry name" value="Lysosomal aspartic protease"/>
    <property type="match status" value="1"/>
</dbReference>
<dbReference type="FunFam" id="2.40.70.10:FF:000004">
    <property type="entry name" value="Pepsin A"/>
    <property type="match status" value="1"/>
</dbReference>
<evidence type="ECO:0000313" key="9">
    <source>
        <dbReference type="Proteomes" id="UP000735302"/>
    </source>
</evidence>
<dbReference type="Gene3D" id="2.40.70.10">
    <property type="entry name" value="Acid Proteases"/>
    <property type="match status" value="2"/>
</dbReference>
<sequence>MNVLPAAVLVLFLVSYCAAGILNIPLTKARTPQWKFKRVPRRPWPFRVHALAKDIKLINYKNTLYYGPITIGTPGKEFNVAFDTGSSAMWVPSVHCLTRSVACQNYRRYDNASSNTYKDRGGTFRIEYDLGKVAGYWSQDSVTVGNLTVKNQTFGEAIIEPQLFADTTNDGILGLGFRHTNIDEDPTVFDNMVSQGVVSDPVFSFYLNSIESGGRDSVLTLGGTNPDYYTGDFTFVDLSVPDQWQFKMDRVQFSNGAATVCQDGCQGLVDSATSLIVGPIDEVDVIMSALGGIPMPGLPRMYIFDCSNVDNLPDLEFVLNGKKLPLKSRDYIMEMPIDGKTVCLSSLVGKTWEKEETPVWILGIFFMRTYYTQFDKGNSRIGFAKAKH</sequence>
<name>A0AAV4DC13_9GAST</name>
<dbReference type="AlphaFoldDB" id="A0AAV4DC13"/>
<feature type="domain" description="Peptidase A1" evidence="7">
    <location>
        <begin position="65"/>
        <end position="384"/>
    </location>
</feature>
<organism evidence="8 9">
    <name type="scientific">Plakobranchus ocellatus</name>
    <dbReference type="NCBI Taxonomy" id="259542"/>
    <lineage>
        <taxon>Eukaryota</taxon>
        <taxon>Metazoa</taxon>
        <taxon>Spiralia</taxon>
        <taxon>Lophotrochozoa</taxon>
        <taxon>Mollusca</taxon>
        <taxon>Gastropoda</taxon>
        <taxon>Heterobranchia</taxon>
        <taxon>Euthyneura</taxon>
        <taxon>Panpulmonata</taxon>
        <taxon>Sacoglossa</taxon>
        <taxon>Placobranchoidea</taxon>
        <taxon>Plakobranchidae</taxon>
        <taxon>Plakobranchus</taxon>
    </lineage>
</organism>
<reference evidence="8 9" key="1">
    <citation type="journal article" date="2021" name="Elife">
        <title>Chloroplast acquisition without the gene transfer in kleptoplastic sea slugs, Plakobranchus ocellatus.</title>
        <authorList>
            <person name="Maeda T."/>
            <person name="Takahashi S."/>
            <person name="Yoshida T."/>
            <person name="Shimamura S."/>
            <person name="Takaki Y."/>
            <person name="Nagai Y."/>
            <person name="Toyoda A."/>
            <person name="Suzuki Y."/>
            <person name="Arimoto A."/>
            <person name="Ishii H."/>
            <person name="Satoh N."/>
            <person name="Nishiyama T."/>
            <person name="Hasebe M."/>
            <person name="Maruyama T."/>
            <person name="Minagawa J."/>
            <person name="Obokata J."/>
            <person name="Shigenobu S."/>
        </authorList>
    </citation>
    <scope>NUCLEOTIDE SEQUENCE [LARGE SCALE GENOMIC DNA]</scope>
</reference>
<dbReference type="Gene3D" id="2.60.40.1960">
    <property type="match status" value="1"/>
</dbReference>
<proteinExistence type="inferred from homology"/>
<keyword evidence="6" id="KW-0732">Signal</keyword>
<feature type="disulfide bond" evidence="4">
    <location>
        <begin position="96"/>
        <end position="103"/>
    </location>
</feature>
<evidence type="ECO:0000256" key="2">
    <source>
        <dbReference type="ARBA" id="ARBA00023157"/>
    </source>
</evidence>
<dbReference type="InterPro" id="IPR033121">
    <property type="entry name" value="PEPTIDASE_A1"/>
</dbReference>
<dbReference type="GO" id="GO:0006508">
    <property type="term" value="P:proteolysis"/>
    <property type="evidence" value="ECO:0007669"/>
    <property type="project" value="UniProtKB-KW"/>
</dbReference>
<evidence type="ECO:0000256" key="4">
    <source>
        <dbReference type="PIRSR" id="PIRSR601461-2"/>
    </source>
</evidence>
<dbReference type="GO" id="GO:0004190">
    <property type="term" value="F:aspartic-type endopeptidase activity"/>
    <property type="evidence" value="ECO:0007669"/>
    <property type="project" value="UniProtKB-KW"/>
</dbReference>
<dbReference type="InterPro" id="IPR001461">
    <property type="entry name" value="Aspartic_peptidase_A1"/>
</dbReference>
<dbReference type="PROSITE" id="PS51767">
    <property type="entry name" value="PEPTIDASE_A1"/>
    <property type="match status" value="1"/>
</dbReference>
<feature type="disulfide bond" evidence="4">
    <location>
        <begin position="306"/>
        <end position="343"/>
    </location>
</feature>